<dbReference type="Pfam" id="PF05368">
    <property type="entry name" value="NmrA"/>
    <property type="match status" value="1"/>
</dbReference>
<dbReference type="PANTHER" id="PTHR47129:SF1">
    <property type="entry name" value="NMRA-LIKE DOMAIN-CONTAINING PROTEIN"/>
    <property type="match status" value="1"/>
</dbReference>
<dbReference type="Proteomes" id="UP000820669">
    <property type="component" value="Unassembled WGS sequence"/>
</dbReference>
<dbReference type="Gene3D" id="3.90.25.10">
    <property type="entry name" value="UDP-galactose 4-epimerase, domain 1"/>
    <property type="match status" value="1"/>
</dbReference>
<dbReference type="PANTHER" id="PTHR47129">
    <property type="entry name" value="QUINONE OXIDOREDUCTASE 2"/>
    <property type="match status" value="1"/>
</dbReference>
<name>A0ABX1SB86_9PSEU</name>
<reference evidence="2 3" key="1">
    <citation type="submission" date="2020-04" db="EMBL/GenBank/DDBJ databases">
        <authorList>
            <person name="Klaysubun C."/>
            <person name="Duangmal K."/>
            <person name="Lipun K."/>
        </authorList>
    </citation>
    <scope>NUCLEOTIDE SEQUENCE [LARGE SCALE GENOMIC DNA]</scope>
    <source>
        <strain evidence="2 3">K10HN5</strain>
    </source>
</reference>
<protein>
    <submittedName>
        <fullName evidence="2">NmrA family NAD(P)-binding protein</fullName>
    </submittedName>
</protein>
<dbReference type="SUPFAM" id="SSF51735">
    <property type="entry name" value="NAD(P)-binding Rossmann-fold domains"/>
    <property type="match status" value="1"/>
</dbReference>
<organism evidence="2 3">
    <name type="scientific">Pseudonocardia acidicola</name>
    <dbReference type="NCBI Taxonomy" id="2724939"/>
    <lineage>
        <taxon>Bacteria</taxon>
        <taxon>Bacillati</taxon>
        <taxon>Actinomycetota</taxon>
        <taxon>Actinomycetes</taxon>
        <taxon>Pseudonocardiales</taxon>
        <taxon>Pseudonocardiaceae</taxon>
        <taxon>Pseudonocardia</taxon>
    </lineage>
</organism>
<gene>
    <name evidence="2" type="ORF">HF526_16095</name>
</gene>
<dbReference type="InterPro" id="IPR036291">
    <property type="entry name" value="NAD(P)-bd_dom_sf"/>
</dbReference>
<dbReference type="Gene3D" id="3.40.50.720">
    <property type="entry name" value="NAD(P)-binding Rossmann-like Domain"/>
    <property type="match status" value="1"/>
</dbReference>
<sequence>MIAVTGVTGRLGRVVIEDLLTKVPADQLVAIVRNPEKARDLAERGVQVRHGDYDDPDSLVAAFTDADHLLFVSSPDVRPGVRTRQHMHVVDAAVRAAVGHIAYTSAIKADQGVGFLEDHAVTEHLIRETAITYTFLRNTFYTEVFVNPPSVQAAVQSGELRAADGGKPLNTATIRDLGLAASAVLTGSGHENRVYELCGPLWTYPQLADAISELSGKPVAYREIPIEEAGEMAFVFQLVRDGFFAGSTDDLPKLLGRPATGIREAVKALLAG</sequence>
<dbReference type="InterPro" id="IPR008030">
    <property type="entry name" value="NmrA-like"/>
</dbReference>
<keyword evidence="3" id="KW-1185">Reference proteome</keyword>
<comment type="caution">
    <text evidence="2">The sequence shown here is derived from an EMBL/GenBank/DDBJ whole genome shotgun (WGS) entry which is preliminary data.</text>
</comment>
<proteinExistence type="predicted"/>
<dbReference type="InterPro" id="IPR052718">
    <property type="entry name" value="NmrA-type_oxidoreductase"/>
</dbReference>
<dbReference type="EMBL" id="JAAXLA010000027">
    <property type="protein sequence ID" value="NMH98815.1"/>
    <property type="molecule type" value="Genomic_DNA"/>
</dbReference>
<accession>A0ABX1SB86</accession>
<evidence type="ECO:0000313" key="2">
    <source>
        <dbReference type="EMBL" id="NMH98815.1"/>
    </source>
</evidence>
<evidence type="ECO:0000313" key="3">
    <source>
        <dbReference type="Proteomes" id="UP000820669"/>
    </source>
</evidence>
<dbReference type="RefSeq" id="WP_169382259.1">
    <property type="nucleotide sequence ID" value="NZ_JAAXLA010000027.1"/>
</dbReference>
<feature type="domain" description="NmrA-like" evidence="1">
    <location>
        <begin position="2"/>
        <end position="227"/>
    </location>
</feature>
<evidence type="ECO:0000259" key="1">
    <source>
        <dbReference type="Pfam" id="PF05368"/>
    </source>
</evidence>